<feature type="domain" description="C-type lectin" evidence="1">
    <location>
        <begin position="24"/>
        <end position="122"/>
    </location>
</feature>
<dbReference type="OrthoDB" id="418245at2759"/>
<comment type="caution">
    <text evidence="2">The sequence shown here is derived from an EMBL/GenBank/DDBJ whole genome shotgun (WGS) entry which is preliminary data.</text>
</comment>
<dbReference type="AlphaFoldDB" id="A0A267F240"/>
<protein>
    <recommendedName>
        <fullName evidence="1">C-type lectin domain-containing protein</fullName>
    </recommendedName>
</protein>
<dbReference type="SUPFAM" id="SSF49785">
    <property type="entry name" value="Galactose-binding domain-like"/>
    <property type="match status" value="1"/>
</dbReference>
<sequence length="319" mass="36185">MSCYWISYGRNNTMPHTLAPPKLAKEICESMHWNGSGHLATPKSIIENQLFYYLSWNHSFSGSNPAYQKLHIDGRYNRTADQWQWFDGSPIEWKFWRFSKPGNHCLMMDLRSGGAWLNIECDTYQSAYPFICEVSSLNTNYTLVSEPVDIVGKPVNHSGEVEASSVVTGANDGVFAADFAVASGFSIKYVYGSVMQWWRVDMQAVWHVSEVWLYTRKQSGDYPNEHQVWVSLANEANYESDMPNSIRCQLDNMDNQPGDILEAFCDIPAQFVIVRKPQTSTFVMAEVAVYAKKCTMNCIIYALVPQRDPMTCGIPGSLI</sequence>
<dbReference type="Gene3D" id="2.60.120.260">
    <property type="entry name" value="Galactose-binding domain-like"/>
    <property type="match status" value="1"/>
</dbReference>
<dbReference type="InterPro" id="IPR001304">
    <property type="entry name" value="C-type_lectin-like"/>
</dbReference>
<accession>A0A267F240</accession>
<dbReference type="InterPro" id="IPR008979">
    <property type="entry name" value="Galactose-bd-like_sf"/>
</dbReference>
<dbReference type="InterPro" id="IPR016186">
    <property type="entry name" value="C-type_lectin-like/link_sf"/>
</dbReference>
<proteinExistence type="predicted"/>
<gene>
    <name evidence="2" type="ORF">BOX15_Mlig013764g1</name>
</gene>
<dbReference type="SUPFAM" id="SSF56436">
    <property type="entry name" value="C-type lectin-like"/>
    <property type="match status" value="1"/>
</dbReference>
<evidence type="ECO:0000313" key="3">
    <source>
        <dbReference type="Proteomes" id="UP000215902"/>
    </source>
</evidence>
<evidence type="ECO:0000259" key="1">
    <source>
        <dbReference type="PROSITE" id="PS50041"/>
    </source>
</evidence>
<dbReference type="InterPro" id="IPR016187">
    <property type="entry name" value="CTDL_fold"/>
</dbReference>
<dbReference type="CDD" id="cd00037">
    <property type="entry name" value="CLECT"/>
    <property type="match status" value="1"/>
</dbReference>
<organism evidence="2 3">
    <name type="scientific">Macrostomum lignano</name>
    <dbReference type="NCBI Taxonomy" id="282301"/>
    <lineage>
        <taxon>Eukaryota</taxon>
        <taxon>Metazoa</taxon>
        <taxon>Spiralia</taxon>
        <taxon>Lophotrochozoa</taxon>
        <taxon>Platyhelminthes</taxon>
        <taxon>Rhabditophora</taxon>
        <taxon>Macrostomorpha</taxon>
        <taxon>Macrostomida</taxon>
        <taxon>Macrostomidae</taxon>
        <taxon>Macrostomum</taxon>
    </lineage>
</organism>
<keyword evidence="3" id="KW-1185">Reference proteome</keyword>
<dbReference type="Gene3D" id="3.10.100.10">
    <property type="entry name" value="Mannose-Binding Protein A, subunit A"/>
    <property type="match status" value="1"/>
</dbReference>
<dbReference type="Pfam" id="PF00059">
    <property type="entry name" value="Lectin_C"/>
    <property type="match status" value="1"/>
</dbReference>
<dbReference type="EMBL" id="NIVC01001449">
    <property type="protein sequence ID" value="PAA67840.1"/>
    <property type="molecule type" value="Genomic_DNA"/>
</dbReference>
<reference evidence="2 3" key="1">
    <citation type="submission" date="2017-06" db="EMBL/GenBank/DDBJ databases">
        <title>A platform for efficient transgenesis in Macrostomum lignano, a flatworm model organism for stem cell research.</title>
        <authorList>
            <person name="Berezikov E."/>
        </authorList>
    </citation>
    <scope>NUCLEOTIDE SEQUENCE [LARGE SCALE GENOMIC DNA]</scope>
    <source>
        <strain evidence="2">DV1</strain>
        <tissue evidence="2">Whole organism</tissue>
    </source>
</reference>
<dbReference type="PROSITE" id="PS50041">
    <property type="entry name" value="C_TYPE_LECTIN_2"/>
    <property type="match status" value="1"/>
</dbReference>
<dbReference type="SMART" id="SM00034">
    <property type="entry name" value="CLECT"/>
    <property type="match status" value="1"/>
</dbReference>
<feature type="non-terminal residue" evidence="2">
    <location>
        <position position="319"/>
    </location>
</feature>
<evidence type="ECO:0000313" key="2">
    <source>
        <dbReference type="EMBL" id="PAA67840.1"/>
    </source>
</evidence>
<name>A0A267F240_9PLAT</name>
<dbReference type="Proteomes" id="UP000215902">
    <property type="component" value="Unassembled WGS sequence"/>
</dbReference>